<dbReference type="AlphaFoldDB" id="A0A556QPK8"/>
<feature type="domain" description="Bacterial repeat" evidence="2">
    <location>
        <begin position="548"/>
        <end position="616"/>
    </location>
</feature>
<dbReference type="EMBL" id="VMBG01000001">
    <property type="protein sequence ID" value="TSJ78532.1"/>
    <property type="molecule type" value="Genomic_DNA"/>
</dbReference>
<evidence type="ECO:0000313" key="4">
    <source>
        <dbReference type="Proteomes" id="UP000315648"/>
    </source>
</evidence>
<gene>
    <name evidence="3" type="ORF">FPL22_04325</name>
</gene>
<protein>
    <recommendedName>
        <fullName evidence="2">Bacterial repeat domain-containing protein</fullName>
    </recommendedName>
</protein>
<evidence type="ECO:0000256" key="1">
    <source>
        <dbReference type="SAM" id="SignalP"/>
    </source>
</evidence>
<keyword evidence="4" id="KW-1185">Reference proteome</keyword>
<organism evidence="3 4">
    <name type="scientific">Rariglobus hedericola</name>
    <dbReference type="NCBI Taxonomy" id="2597822"/>
    <lineage>
        <taxon>Bacteria</taxon>
        <taxon>Pseudomonadati</taxon>
        <taxon>Verrucomicrobiota</taxon>
        <taxon>Opitutia</taxon>
        <taxon>Opitutales</taxon>
        <taxon>Opitutaceae</taxon>
        <taxon>Rariglobus</taxon>
    </lineage>
</organism>
<feature type="chain" id="PRO_5022203234" description="Bacterial repeat domain-containing protein" evidence="1">
    <location>
        <begin position="26"/>
        <end position="1144"/>
    </location>
</feature>
<evidence type="ECO:0000313" key="3">
    <source>
        <dbReference type="EMBL" id="TSJ78532.1"/>
    </source>
</evidence>
<keyword evidence="1" id="KW-0732">Signal</keyword>
<sequence>MMKRNPGLLVAAVLALTCVTSRSFAQTVTVFSDSFTSASAWTLTAPAGLIGSAANGKIRIRDGNGTLGTTASARYAQYAKTAALTASGAYNPVLRNSTADLEWYFAFTNSFGTSTATPLAGVVTNSAGDAQGFVVAASNSDFRNAGVGYAVTVSDNKRLSLVRYSGGLAGTVTSLITWTTTTPSDTGLSNVGAKTIVVRLRYVPATEQWTLSGAAIDSGNAYTYPFPDPITTTYTAADTQSVIDGTHTGQSLGNLGLTVSSDNSAPQIYLDNLTLRTVASSLPVEVPIYTDSFINTASWTSVRPATGFTAGVAGDPDPKYRIRDSGTPGTTSADRFAYARFTNGLQTSSSGGFNPTLRNALATQIQWSFAFGGNLTNLTSNNLGGNPVNGSGDAMGVVIAASDPDVRSAGSGYAVVVAENRLKFIRYTGGLAGTVTELLGWTAADASTGSLHAIGNRAVHCVLTYTRATDTWQLKAGATTANLYSGILQQPREAAYDPTTIKSVVDATYVTTALPQLALFASTDNTVGQYIYDNLGLYMTVPKALTATLNLTQTTGGTLNTAATTTYEVGSRAVLQATPAAGYWFRGWTGGGNPRANPLPLTFSGDLSLQAVFEPVPAPAMAVGTNLTQPKDWVSNYPFTDLFSQMRVWLTATHDGSGGAFATGFSAEIPVNADGWPTQVPFLSSTGVLQDVHTLLTAGLPESGTYLLTWEGEGTFKIDVQNNQVGGTRYQATLTPTSTKPGTFHGDRRAILAIRITSSNPANPLRNIRIIRPGYATTYTTDRLHAGLQNRLVEFGCSALRFMDWGGTNGSELITWSQRTRPATYVQTRDVAFEHMITTCNLQQADMWVCVPHKADDTFITNLARLIRYGSDGVNPYTSVQTNPVYPPLDPGLRVFIEYSNETWNTDFAQTSYAITQGTALGYGVNSGDKFVAHRSAEIWTLFDAVFTGQSNRVVRVLATQAANTVVTTRRLAALSDPAINPNLAWPDVLAFAPYYGKNYTPTDITANGYPTEADLEAVADSSIEVQRTQTAAHWNMCRSAGLQLVCYEGGQHYSGRYAALSDSTLSARFHDYFVSPAIYDDYLNYMDMLKVGHVSLFVHFAFIQRYDPTKAAWWTILDELDTPTNQSPRYQALLDWMAANPTP</sequence>
<dbReference type="Pfam" id="PF18998">
    <property type="entry name" value="Flg_new_2"/>
    <property type="match status" value="1"/>
</dbReference>
<reference evidence="3 4" key="1">
    <citation type="submission" date="2019-07" db="EMBL/GenBank/DDBJ databases">
        <title>Description of 53C-WASEF.</title>
        <authorList>
            <person name="Pitt A."/>
            <person name="Hahn M.W."/>
        </authorList>
    </citation>
    <scope>NUCLEOTIDE SEQUENCE [LARGE SCALE GENOMIC DNA]</scope>
    <source>
        <strain evidence="3 4">53C-WASEF</strain>
    </source>
</reference>
<dbReference type="Proteomes" id="UP000315648">
    <property type="component" value="Unassembled WGS sequence"/>
</dbReference>
<feature type="signal peptide" evidence="1">
    <location>
        <begin position="1"/>
        <end position="25"/>
    </location>
</feature>
<dbReference type="InterPro" id="IPR044060">
    <property type="entry name" value="Bacterial_rp_domain"/>
</dbReference>
<name>A0A556QPK8_9BACT</name>
<accession>A0A556QPK8</accession>
<comment type="caution">
    <text evidence="3">The sequence shown here is derived from an EMBL/GenBank/DDBJ whole genome shotgun (WGS) entry which is preliminary data.</text>
</comment>
<dbReference type="RefSeq" id="WP_144228873.1">
    <property type="nucleotide sequence ID" value="NZ_CBCRVV010000022.1"/>
</dbReference>
<evidence type="ECO:0000259" key="2">
    <source>
        <dbReference type="Pfam" id="PF18998"/>
    </source>
</evidence>
<dbReference type="OrthoDB" id="7783360at2"/>
<proteinExistence type="predicted"/>